<dbReference type="Proteomes" id="UP000265000">
    <property type="component" value="Unplaced"/>
</dbReference>
<dbReference type="SUPFAM" id="SSF47162">
    <property type="entry name" value="Apolipoprotein"/>
    <property type="match status" value="1"/>
</dbReference>
<dbReference type="AlphaFoldDB" id="A0A3Q2PMN7"/>
<feature type="compositionally biased region" description="Basic residues" evidence="1">
    <location>
        <begin position="209"/>
        <end position="257"/>
    </location>
</feature>
<organism evidence="2 3">
    <name type="scientific">Fundulus heteroclitus</name>
    <name type="common">Killifish</name>
    <name type="synonym">Mummichog</name>
    <dbReference type="NCBI Taxonomy" id="8078"/>
    <lineage>
        <taxon>Eukaryota</taxon>
        <taxon>Metazoa</taxon>
        <taxon>Chordata</taxon>
        <taxon>Craniata</taxon>
        <taxon>Vertebrata</taxon>
        <taxon>Euteleostomi</taxon>
        <taxon>Actinopterygii</taxon>
        <taxon>Neopterygii</taxon>
        <taxon>Teleostei</taxon>
        <taxon>Neoteleostei</taxon>
        <taxon>Acanthomorphata</taxon>
        <taxon>Ovalentaria</taxon>
        <taxon>Atherinomorphae</taxon>
        <taxon>Cyprinodontiformes</taxon>
        <taxon>Fundulidae</taxon>
        <taxon>Fundulus</taxon>
    </lineage>
</organism>
<keyword evidence="3" id="KW-1185">Reference proteome</keyword>
<evidence type="ECO:0000256" key="1">
    <source>
        <dbReference type="SAM" id="MobiDB-lite"/>
    </source>
</evidence>
<proteinExistence type="predicted"/>
<feature type="region of interest" description="Disordered" evidence="1">
    <location>
        <begin position="189"/>
        <end position="257"/>
    </location>
</feature>
<reference evidence="2" key="2">
    <citation type="submission" date="2025-09" db="UniProtKB">
        <authorList>
            <consortium name="Ensembl"/>
        </authorList>
    </citation>
    <scope>IDENTIFICATION</scope>
</reference>
<dbReference type="Ensembl" id="ENSFHET00000021508.1">
    <property type="protein sequence ID" value="ENSFHEP00000013857.1"/>
    <property type="gene ID" value="ENSFHEG00000015378.1"/>
</dbReference>
<name>A0A3Q2PMN7_FUNHE</name>
<evidence type="ECO:0000313" key="3">
    <source>
        <dbReference type="Proteomes" id="UP000265000"/>
    </source>
</evidence>
<dbReference type="GeneTree" id="ENSGT00940000177483"/>
<feature type="compositionally biased region" description="Basic and acidic residues" evidence="1">
    <location>
        <begin position="189"/>
        <end position="208"/>
    </location>
</feature>
<sequence length="257" mass="31611">MAQDAYWQYVQQSTSTPEDYVRDIRHSPPGQYLCSLISKSIDLIYDFFHNVYAHIVRWTNNFYRRFCHEIDHLKKDLEHFLLYLEADVHHHAKELAAQTRSKLEGLKECAAHYIEALDPKGFKIALQEKIQDLHEHVDKCVEHLDTTHHHHPHDHYDHHHSHRHHRDHHHLLYKLFGYCHYDHHHDHKDHHDYHKDCHDHKDHHDDQGHHHHDHKGHHHHDHKDHHHHDHKDHHHHDHKDHHHHDHKDHHHHDHKDH</sequence>
<dbReference type="Gene3D" id="1.20.120.20">
    <property type="entry name" value="Apolipoprotein"/>
    <property type="match status" value="1"/>
</dbReference>
<accession>A0A3Q2PMN7</accession>
<evidence type="ECO:0000313" key="2">
    <source>
        <dbReference type="Ensembl" id="ENSFHEP00000013857.1"/>
    </source>
</evidence>
<protein>
    <submittedName>
        <fullName evidence="2">Histidine-rich glycoprotein-like</fullName>
    </submittedName>
</protein>
<reference evidence="2" key="1">
    <citation type="submission" date="2025-08" db="UniProtKB">
        <authorList>
            <consortium name="Ensembl"/>
        </authorList>
    </citation>
    <scope>IDENTIFICATION</scope>
</reference>
<dbReference type="STRING" id="8078.ENSFHEP00000013857"/>